<dbReference type="AlphaFoldDB" id="A0A1Y0EF70"/>
<keyword evidence="1" id="KW-0472">Membrane</keyword>
<organism evidence="2 3">
    <name type="scientific">Yoonia vestfoldensis</name>
    <dbReference type="NCBI Taxonomy" id="245188"/>
    <lineage>
        <taxon>Bacteria</taxon>
        <taxon>Pseudomonadati</taxon>
        <taxon>Pseudomonadota</taxon>
        <taxon>Alphaproteobacteria</taxon>
        <taxon>Rhodobacterales</taxon>
        <taxon>Paracoccaceae</taxon>
        <taxon>Yoonia</taxon>
    </lineage>
</organism>
<proteinExistence type="predicted"/>
<dbReference type="KEGG" id="lvs:LOKVESSMR4R_02804"/>
<name>A0A1Y0EF70_9RHOB</name>
<evidence type="ECO:0000313" key="2">
    <source>
        <dbReference type="EMBL" id="ARU02098.1"/>
    </source>
</evidence>
<evidence type="ECO:0000313" key="3">
    <source>
        <dbReference type="Proteomes" id="UP000195273"/>
    </source>
</evidence>
<evidence type="ECO:0000256" key="1">
    <source>
        <dbReference type="SAM" id="Phobius"/>
    </source>
</evidence>
<accession>A0A1Y0EF70</accession>
<evidence type="ECO:0008006" key="4">
    <source>
        <dbReference type="Google" id="ProtNLM"/>
    </source>
</evidence>
<dbReference type="EMBL" id="CP021431">
    <property type="protein sequence ID" value="ARU02098.1"/>
    <property type="molecule type" value="Genomic_DNA"/>
</dbReference>
<sequence length="141" mass="15135">MIQPRSCRDAAKGRLQDINPFALFPIADLRGQVIRQKADTIVRYLYYMCFGCIAAFLGATQAQAMACADTALVAQRLAQIYGERQLLVTPGPDGSLTQLFAATDTGSWTIAITQPDGQTCLVASGAGFDWRAALFGPGRST</sequence>
<keyword evidence="3" id="KW-1185">Reference proteome</keyword>
<keyword evidence="1" id="KW-0812">Transmembrane</keyword>
<reference evidence="2 3" key="1">
    <citation type="submission" date="2017-05" db="EMBL/GenBank/DDBJ databases">
        <title>Genome Sequence of Loktanella vestfoldensis Strain SMR4r Isolated from a Culture of the Diatom Skeletonema marinoi.</title>
        <authorList>
            <person name="Topel M."/>
            <person name="Pinder M.I.M."/>
            <person name="Johansson O.N."/>
            <person name="Kourtchenko O."/>
            <person name="Godhe A."/>
            <person name="Clarke A.K."/>
        </authorList>
    </citation>
    <scope>NUCLEOTIDE SEQUENCE [LARGE SCALE GENOMIC DNA]</scope>
    <source>
        <strain evidence="2 3">SMR4r</strain>
    </source>
</reference>
<dbReference type="Proteomes" id="UP000195273">
    <property type="component" value="Chromosome"/>
</dbReference>
<gene>
    <name evidence="2" type="ORF">LOKVESSMR4R_02804</name>
</gene>
<feature type="transmembrane region" description="Helical" evidence="1">
    <location>
        <begin position="44"/>
        <end position="66"/>
    </location>
</feature>
<keyword evidence="1" id="KW-1133">Transmembrane helix</keyword>
<protein>
    <recommendedName>
        <fullName evidence="4">Transmembrane protein</fullName>
    </recommendedName>
</protein>